<reference evidence="3" key="1">
    <citation type="journal article" date="2021" name="J Fungi (Basel)">
        <title>Virulence traits and population genomics of the black yeast Aureobasidium melanogenum.</title>
        <authorList>
            <person name="Cernosa A."/>
            <person name="Sun X."/>
            <person name="Gostincar C."/>
            <person name="Fang C."/>
            <person name="Gunde-Cimerman N."/>
            <person name="Song Z."/>
        </authorList>
    </citation>
    <scope>NUCLEOTIDE SEQUENCE</scope>
    <source>
        <strain evidence="3">EXF-9911</strain>
    </source>
</reference>
<evidence type="ECO:0000256" key="1">
    <source>
        <dbReference type="SAM" id="SignalP"/>
    </source>
</evidence>
<dbReference type="GO" id="GO:0005975">
    <property type="term" value="P:carbohydrate metabolic process"/>
    <property type="evidence" value="ECO:0007669"/>
    <property type="project" value="InterPro"/>
</dbReference>
<sequence>MTKLFGLSVILAFLASSTTAIDQNETELLEERATAKKSCMITLPGVGRFNQYVKYDFAKWTNFPQGLSISDYGITADPNDDEHPFDQFYGPNNVILKRGRPLQLRVPGGQTKSPIQGAEITTAYDDVLYASVRTVAKVSSVPGTCNGFFFYHSDNQETDIEIRTAFQDQIFLTNQKSSARAVESTFDTKAPQNMSAGFHEYRFDWLKGMTKFYVDGKYVGQLSKNVPKVPGSMVWNNWANGGSWSGGPPKHDNILETQSIEMWYNRTSITGVNSKKKQHTNMPATKAAAAAARMLAGAVIFVPSIAGTAVLEKKGIEEMAAKKGKAPKELAAHEMPSAPKFH</sequence>
<dbReference type="PROSITE" id="PS51762">
    <property type="entry name" value="GH16_2"/>
    <property type="match status" value="1"/>
</dbReference>
<organism evidence="3 4">
    <name type="scientific">Aureobasidium melanogenum</name>
    <name type="common">Aureobasidium pullulans var. melanogenum</name>
    <dbReference type="NCBI Taxonomy" id="46634"/>
    <lineage>
        <taxon>Eukaryota</taxon>
        <taxon>Fungi</taxon>
        <taxon>Dikarya</taxon>
        <taxon>Ascomycota</taxon>
        <taxon>Pezizomycotina</taxon>
        <taxon>Dothideomycetes</taxon>
        <taxon>Dothideomycetidae</taxon>
        <taxon>Dothideales</taxon>
        <taxon>Saccotheciaceae</taxon>
        <taxon>Aureobasidium</taxon>
    </lineage>
</organism>
<feature type="non-terminal residue" evidence="3">
    <location>
        <position position="1"/>
    </location>
</feature>
<dbReference type="AlphaFoldDB" id="A0A9P8EL88"/>
<evidence type="ECO:0000259" key="2">
    <source>
        <dbReference type="PROSITE" id="PS51762"/>
    </source>
</evidence>
<proteinExistence type="predicted"/>
<keyword evidence="1" id="KW-0732">Signal</keyword>
<dbReference type="InterPro" id="IPR013320">
    <property type="entry name" value="ConA-like_dom_sf"/>
</dbReference>
<dbReference type="Proteomes" id="UP000779574">
    <property type="component" value="Unassembled WGS sequence"/>
</dbReference>
<name>A0A9P8EL88_AURME</name>
<feature type="signal peptide" evidence="1">
    <location>
        <begin position="1"/>
        <end position="20"/>
    </location>
</feature>
<dbReference type="Pfam" id="PF00722">
    <property type="entry name" value="Glyco_hydro_16"/>
    <property type="match status" value="1"/>
</dbReference>
<dbReference type="PANTHER" id="PTHR38121:SF2">
    <property type="entry name" value="ACYLTRANSFERASE 3 DOMAIN-CONTAINING PROTEIN"/>
    <property type="match status" value="1"/>
</dbReference>
<dbReference type="GO" id="GO:0004553">
    <property type="term" value="F:hydrolase activity, hydrolyzing O-glycosyl compounds"/>
    <property type="evidence" value="ECO:0007669"/>
    <property type="project" value="InterPro"/>
</dbReference>
<dbReference type="CDD" id="cd00413">
    <property type="entry name" value="Glyco_hydrolase_16"/>
    <property type="match status" value="1"/>
</dbReference>
<gene>
    <name evidence="3" type="ORF">KCU76_g5838</name>
</gene>
<evidence type="ECO:0000313" key="4">
    <source>
        <dbReference type="Proteomes" id="UP000779574"/>
    </source>
</evidence>
<protein>
    <submittedName>
        <fullName evidence="3">Concanavalin A-like lectin/glucanase</fullName>
    </submittedName>
</protein>
<feature type="domain" description="GH16" evidence="2">
    <location>
        <begin position="70"/>
        <end position="268"/>
    </location>
</feature>
<dbReference type="InterPro" id="IPR000757">
    <property type="entry name" value="Beta-glucanase-like"/>
</dbReference>
<dbReference type="EMBL" id="JAHFXF010000188">
    <property type="protein sequence ID" value="KAG9693625.1"/>
    <property type="molecule type" value="Genomic_DNA"/>
</dbReference>
<feature type="chain" id="PRO_5040481624" evidence="1">
    <location>
        <begin position="21"/>
        <end position="342"/>
    </location>
</feature>
<evidence type="ECO:0000313" key="3">
    <source>
        <dbReference type="EMBL" id="KAG9693625.1"/>
    </source>
</evidence>
<dbReference type="SUPFAM" id="SSF49899">
    <property type="entry name" value="Concanavalin A-like lectins/glucanases"/>
    <property type="match status" value="1"/>
</dbReference>
<accession>A0A9P8EL88</accession>
<dbReference type="Gene3D" id="2.60.120.200">
    <property type="match status" value="1"/>
</dbReference>
<reference evidence="3" key="2">
    <citation type="submission" date="2021-08" db="EMBL/GenBank/DDBJ databases">
        <authorList>
            <person name="Gostincar C."/>
            <person name="Sun X."/>
            <person name="Song Z."/>
            <person name="Gunde-Cimerman N."/>
        </authorList>
    </citation>
    <scope>NUCLEOTIDE SEQUENCE</scope>
    <source>
        <strain evidence="3">EXF-9911</strain>
    </source>
</reference>
<dbReference type="PANTHER" id="PTHR38121">
    <property type="entry name" value="GH16 DOMAIN-CONTAINING PROTEIN"/>
    <property type="match status" value="1"/>
</dbReference>
<comment type="caution">
    <text evidence="3">The sequence shown here is derived from an EMBL/GenBank/DDBJ whole genome shotgun (WGS) entry which is preliminary data.</text>
</comment>